<feature type="domain" description="Thiaminase-2/PQQC" evidence="3">
    <location>
        <begin position="15"/>
        <end position="221"/>
    </location>
</feature>
<dbReference type="PANTHER" id="PTHR43198">
    <property type="entry name" value="BIFUNCTIONAL TH2 PROTEIN"/>
    <property type="match status" value="1"/>
</dbReference>
<dbReference type="InterPro" id="IPR016084">
    <property type="entry name" value="Haem_Oase-like_multi-hlx"/>
</dbReference>
<dbReference type="EC" id="3.5.99.2" evidence="2"/>
<dbReference type="CDD" id="cd19365">
    <property type="entry name" value="TenA_C-like"/>
    <property type="match status" value="1"/>
</dbReference>
<keyword evidence="2" id="KW-0784">Thiamine biosynthesis</keyword>
<accession>A0A6J4RJD9</accession>
<proteinExistence type="inferred from homology"/>
<dbReference type="GO" id="GO:0009229">
    <property type="term" value="P:thiamine diphosphate biosynthetic process"/>
    <property type="evidence" value="ECO:0007669"/>
    <property type="project" value="UniProtKB-UniPathway"/>
</dbReference>
<dbReference type="UniPathway" id="UPA00060"/>
<dbReference type="InterPro" id="IPR050967">
    <property type="entry name" value="Thiamine_Salvage_TenA"/>
</dbReference>
<dbReference type="GO" id="GO:0050334">
    <property type="term" value="F:thiaminase activity"/>
    <property type="evidence" value="ECO:0007669"/>
    <property type="project" value="UniProtKB-EC"/>
</dbReference>
<protein>
    <recommendedName>
        <fullName evidence="2">Aminopyrimidine aminohydrolase</fullName>
        <ecNumber evidence="2">3.5.99.2</ecNumber>
    </recommendedName>
</protein>
<dbReference type="SUPFAM" id="SSF48613">
    <property type="entry name" value="Heme oxygenase-like"/>
    <property type="match status" value="1"/>
</dbReference>
<sequence>MTYTGAREGFTAELWRSAEPIYAEILKHPFIEGLKDGSLPDGCFRHYVLQDALYLRDYARALGLAGIRSPQEDAFLMFAGHATGAIAVERSLHEAFLKDFGLPEDVVDRTPKAPTTLAYTSFLLRTAALGEYHEVLGAVLPCYWIYAEVGKALVEGGSPDPRYARWIETYGGEEFGATVQAVLDLTDHACRDLDPARRAAATEAFTTTARYEWMFWNMGWTLEEWPVG</sequence>
<gene>
    <name evidence="4" type="ORF">AVDCRST_MAG02-3911</name>
</gene>
<dbReference type="GO" id="GO:0009228">
    <property type="term" value="P:thiamine biosynthetic process"/>
    <property type="evidence" value="ECO:0007669"/>
    <property type="project" value="UniProtKB-KW"/>
</dbReference>
<name>A0A6J4RJD9_9ACTN</name>
<comment type="catalytic activity">
    <reaction evidence="2">
        <text>4-amino-5-aminomethyl-2-methylpyrimidine + H2O = 4-amino-5-hydroxymethyl-2-methylpyrimidine + NH4(+)</text>
        <dbReference type="Rhea" id="RHEA:31799"/>
        <dbReference type="ChEBI" id="CHEBI:15377"/>
        <dbReference type="ChEBI" id="CHEBI:16892"/>
        <dbReference type="ChEBI" id="CHEBI:28938"/>
        <dbReference type="ChEBI" id="CHEBI:63416"/>
        <dbReference type="EC" id="3.5.99.2"/>
    </reaction>
</comment>
<evidence type="ECO:0000313" key="4">
    <source>
        <dbReference type="EMBL" id="CAA9469226.1"/>
    </source>
</evidence>
<comment type="similarity">
    <text evidence="2">Belongs to the TenA family.</text>
</comment>
<keyword evidence="2 4" id="KW-0378">Hydrolase</keyword>
<evidence type="ECO:0000256" key="1">
    <source>
        <dbReference type="ARBA" id="ARBA00004948"/>
    </source>
</evidence>
<comment type="function">
    <text evidence="2">Catalyzes an amino-pyrimidine hydrolysis reaction at the C5' of the pyrimidine moiety of thiamine compounds, a reaction that is part of a thiamine salvage pathway.</text>
</comment>
<reference evidence="4" key="1">
    <citation type="submission" date="2020-02" db="EMBL/GenBank/DDBJ databases">
        <authorList>
            <person name="Meier V. D."/>
        </authorList>
    </citation>
    <scope>NUCLEOTIDE SEQUENCE</scope>
    <source>
        <strain evidence="4">AVDCRST_MAG02</strain>
    </source>
</reference>
<dbReference type="Pfam" id="PF03070">
    <property type="entry name" value="TENA_THI-4"/>
    <property type="match status" value="1"/>
</dbReference>
<dbReference type="NCBIfam" id="TIGR04306">
    <property type="entry name" value="salvage_TenA"/>
    <property type="match status" value="1"/>
</dbReference>
<comment type="catalytic activity">
    <reaction evidence="2">
        <text>thiamine + H2O = 5-(2-hydroxyethyl)-4-methylthiazole + 4-amino-5-hydroxymethyl-2-methylpyrimidine + H(+)</text>
        <dbReference type="Rhea" id="RHEA:17509"/>
        <dbReference type="ChEBI" id="CHEBI:15377"/>
        <dbReference type="ChEBI" id="CHEBI:15378"/>
        <dbReference type="ChEBI" id="CHEBI:16892"/>
        <dbReference type="ChEBI" id="CHEBI:17957"/>
        <dbReference type="ChEBI" id="CHEBI:18385"/>
        <dbReference type="EC" id="3.5.99.2"/>
    </reaction>
</comment>
<dbReference type="EMBL" id="CADCVH010000102">
    <property type="protein sequence ID" value="CAA9469226.1"/>
    <property type="molecule type" value="Genomic_DNA"/>
</dbReference>
<dbReference type="InterPro" id="IPR004305">
    <property type="entry name" value="Thiaminase-2/PQQC"/>
</dbReference>
<dbReference type="Gene3D" id="1.20.910.10">
    <property type="entry name" value="Heme oxygenase-like"/>
    <property type="match status" value="1"/>
</dbReference>
<evidence type="ECO:0000259" key="3">
    <source>
        <dbReference type="Pfam" id="PF03070"/>
    </source>
</evidence>
<organism evidence="4">
    <name type="scientific">uncultured Rubrobacteraceae bacterium</name>
    <dbReference type="NCBI Taxonomy" id="349277"/>
    <lineage>
        <taxon>Bacteria</taxon>
        <taxon>Bacillati</taxon>
        <taxon>Actinomycetota</taxon>
        <taxon>Rubrobacteria</taxon>
        <taxon>Rubrobacterales</taxon>
        <taxon>Rubrobacteraceae</taxon>
        <taxon>environmental samples</taxon>
    </lineage>
</organism>
<dbReference type="AlphaFoldDB" id="A0A6J4RJD9"/>
<dbReference type="GO" id="GO:0005829">
    <property type="term" value="C:cytosol"/>
    <property type="evidence" value="ECO:0007669"/>
    <property type="project" value="TreeGrafter"/>
</dbReference>
<comment type="pathway">
    <text evidence="1 2">Cofactor biosynthesis; thiamine diphosphate biosynthesis.</text>
</comment>
<dbReference type="InterPro" id="IPR027574">
    <property type="entry name" value="Thiaminase_II"/>
</dbReference>
<evidence type="ECO:0000256" key="2">
    <source>
        <dbReference type="RuleBase" id="RU363093"/>
    </source>
</evidence>
<dbReference type="PANTHER" id="PTHR43198:SF2">
    <property type="entry name" value="SI:CH1073-67J19.1-RELATED"/>
    <property type="match status" value="1"/>
</dbReference>